<dbReference type="InterPro" id="IPR001356">
    <property type="entry name" value="HD"/>
</dbReference>
<dbReference type="PANTHER" id="PTHR45874">
    <property type="entry name" value="HOMEOBOX PROTEIN ABDOMINAL-B"/>
    <property type="match status" value="1"/>
</dbReference>
<evidence type="ECO:0000313" key="9">
    <source>
        <dbReference type="Proteomes" id="UP001652625"/>
    </source>
</evidence>
<dbReference type="GeneID" id="124808601"/>
<comment type="similarity">
    <text evidence="2">Belongs to the Abd-B homeobox family.</text>
</comment>
<dbReference type="PROSITE" id="PS50071">
    <property type="entry name" value="HOMEOBOX_2"/>
    <property type="match status" value="1"/>
</dbReference>
<evidence type="ECO:0000313" key="10">
    <source>
        <dbReference type="RefSeq" id="XP_065648004.1"/>
    </source>
</evidence>
<name>A0ABM4BG79_HYDVU</name>
<dbReference type="Pfam" id="PF00046">
    <property type="entry name" value="Homeodomain"/>
    <property type="match status" value="1"/>
</dbReference>
<dbReference type="PANTHER" id="PTHR45874:SF4">
    <property type="entry name" value="HOMEOBOX PROTEIN ABDOMINAL-B"/>
    <property type="match status" value="1"/>
</dbReference>
<gene>
    <name evidence="10" type="primary">LOC124808601</name>
</gene>
<dbReference type="CDD" id="cd00086">
    <property type="entry name" value="homeodomain"/>
    <property type="match status" value="1"/>
</dbReference>
<evidence type="ECO:0000256" key="4">
    <source>
        <dbReference type="ARBA" id="ARBA00023155"/>
    </source>
</evidence>
<dbReference type="PRINTS" id="PR00024">
    <property type="entry name" value="HOMEOBOX"/>
</dbReference>
<proteinExistence type="inferred from homology"/>
<dbReference type="Gene3D" id="1.10.10.60">
    <property type="entry name" value="Homeodomain-like"/>
    <property type="match status" value="1"/>
</dbReference>
<keyword evidence="5 6" id="KW-0539">Nucleus</keyword>
<evidence type="ECO:0000256" key="1">
    <source>
        <dbReference type="ARBA" id="ARBA00004123"/>
    </source>
</evidence>
<dbReference type="SMART" id="SM00389">
    <property type="entry name" value="HOX"/>
    <property type="match status" value="1"/>
</dbReference>
<keyword evidence="9" id="KW-1185">Reference proteome</keyword>
<keyword evidence="3 6" id="KW-0238">DNA-binding</keyword>
<comment type="subcellular location">
    <subcellularLocation>
        <location evidence="1 6 7">Nucleus</location>
    </subcellularLocation>
</comment>
<evidence type="ECO:0000256" key="6">
    <source>
        <dbReference type="PROSITE-ProRule" id="PRU00108"/>
    </source>
</evidence>
<sequence>MKMVWTPCMESQTFSTLENTYHVLKNHSVHSQQYFPETTSYCAYNGIRHSDVLYTESASPHFENSVSKPCITLTEPLETNFIPSYYNNIPLYFPNSSMMSPTNADSLSGYCNSEICGSMIDLNQLTYEKFSPTLKSYANEYNGLNHGYLHTGIGNTFNDILVMSQIQTKHPKRKRMTYSKFQLRELEKEFNFNHFLKKERRTELAKLLKFSDRQIKIWFQNRRMKFKKEVNKVKLRNLLEDINMS</sequence>
<evidence type="ECO:0000256" key="7">
    <source>
        <dbReference type="RuleBase" id="RU000682"/>
    </source>
</evidence>
<dbReference type="InterPro" id="IPR046333">
    <property type="entry name" value="HXA10/ABDB-like"/>
</dbReference>
<evidence type="ECO:0000259" key="8">
    <source>
        <dbReference type="PROSITE" id="PS50071"/>
    </source>
</evidence>
<evidence type="ECO:0000256" key="5">
    <source>
        <dbReference type="ARBA" id="ARBA00023242"/>
    </source>
</evidence>
<dbReference type="GO" id="GO:0003677">
    <property type="term" value="F:DNA binding"/>
    <property type="evidence" value="ECO:0007669"/>
    <property type="project" value="UniProtKB-KW"/>
</dbReference>
<dbReference type="RefSeq" id="XP_065648004.1">
    <property type="nucleotide sequence ID" value="XM_065791932.1"/>
</dbReference>
<accession>A0ABM4BG79</accession>
<evidence type="ECO:0000256" key="3">
    <source>
        <dbReference type="ARBA" id="ARBA00023125"/>
    </source>
</evidence>
<organism evidence="9 10">
    <name type="scientific">Hydra vulgaris</name>
    <name type="common">Hydra</name>
    <name type="synonym">Hydra attenuata</name>
    <dbReference type="NCBI Taxonomy" id="6087"/>
    <lineage>
        <taxon>Eukaryota</taxon>
        <taxon>Metazoa</taxon>
        <taxon>Cnidaria</taxon>
        <taxon>Hydrozoa</taxon>
        <taxon>Hydroidolina</taxon>
        <taxon>Anthoathecata</taxon>
        <taxon>Aplanulata</taxon>
        <taxon>Hydridae</taxon>
        <taxon>Hydra</taxon>
    </lineage>
</organism>
<keyword evidence="4 6" id="KW-0371">Homeobox</keyword>
<dbReference type="InterPro" id="IPR020479">
    <property type="entry name" value="HD_metazoa"/>
</dbReference>
<feature type="domain" description="Homeobox" evidence="8">
    <location>
        <begin position="169"/>
        <end position="229"/>
    </location>
</feature>
<protein>
    <submittedName>
        <fullName evidence="10">Homeobox protein Hox-A7 isoform X2</fullName>
    </submittedName>
</protein>
<reference evidence="10" key="1">
    <citation type="submission" date="2025-08" db="UniProtKB">
        <authorList>
            <consortium name="RefSeq"/>
        </authorList>
    </citation>
    <scope>IDENTIFICATION</scope>
</reference>
<feature type="DNA-binding region" description="Homeobox" evidence="6">
    <location>
        <begin position="171"/>
        <end position="230"/>
    </location>
</feature>
<dbReference type="Proteomes" id="UP001652625">
    <property type="component" value="Chromosome 03"/>
</dbReference>
<dbReference type="SUPFAM" id="SSF46689">
    <property type="entry name" value="Homeodomain-like"/>
    <property type="match status" value="1"/>
</dbReference>
<dbReference type="InterPro" id="IPR009057">
    <property type="entry name" value="Homeodomain-like_sf"/>
</dbReference>
<evidence type="ECO:0000256" key="2">
    <source>
        <dbReference type="ARBA" id="ARBA00006317"/>
    </source>
</evidence>